<evidence type="ECO:0000313" key="4">
    <source>
        <dbReference type="EMBL" id="MFD1215463.1"/>
    </source>
</evidence>
<sequence>MLTPTLLAPGVARAAATAFTLETGTPAGFEDLSEARHLVVDVYYGGRMAGTATAMVDPAYVEFEMPRALLPLLPHTLAPERVHTALSRPLPRNTRKVCRSASQSGCGYLSPGEYEDVGVIFDESRFRVDLFLAPDLLPKQSSISDPFLPESSTGFSFIQNLSGTWSGVRSETGDDAHSAALLGNTLVSNGEHGLHSQWAVTDDRSQVYQLYWNHDYRGQAWSAGLIYPENNIGGFALSPQLYGLEYRSSTNSRTDQRYTQGAPLEVNMPVRGRVEVRRDERLVHSQLLEAGNQLLDTSTMPSGGYEVEILTFDENGRPLGKYRQFFAKDARLPAPGEWRWAIQAGKPVGTRDGETLPEALDDYMAQIGVARRLYDNASLFSNFATAGDEQLLELGSRWVGTHLEFAPSLVHTRDGRNGYRITALARISDITLSASEARLDAPTENTVEDFSLLGSGYRQRNIALSGNALGWRYALRHTERDNQFYVLPGEYLPNLQTSAAQKLSTLEVRRSIFRNAHWLGDFTLTHNIADGEHLTLASFEFRFNGHQRSHSARIQSGHGTGAAGTRAAFTTNWHNDPSSTLRVDQQLSGEVNDFGTYLGGQLRLSGRRGRASTTVAYRDGDDFRSVNYLGNFNTSILSAENTFAWGGDTALDSAVVVGIDGGKAQPFEILVDGVRRGTAVAGERSVVHLPAFGSYDLTLKPLADGFFDYRESQQTVTLYPGNVATTTYAVESIVLVLGRLVKDGVPLAETRISIGEHSTVTDEFGVFQMEMPVKPGRLQSPPVIWGNCRIPLPTQSAGEHWLNLGVVELDSQKCAAESDNYAARPGG</sequence>
<dbReference type="RefSeq" id="WP_230437793.1">
    <property type="nucleotide sequence ID" value="NZ_CP087715.1"/>
</dbReference>
<evidence type="ECO:0000259" key="3">
    <source>
        <dbReference type="Pfam" id="PF16967"/>
    </source>
</evidence>
<evidence type="ECO:0000256" key="1">
    <source>
        <dbReference type="ARBA" id="ARBA00022729"/>
    </source>
</evidence>
<reference evidence="5" key="1">
    <citation type="journal article" date="2019" name="Int. J. Syst. Evol. Microbiol.">
        <title>The Global Catalogue of Microorganisms (GCM) 10K type strain sequencing project: providing services to taxonomists for standard genome sequencing and annotation.</title>
        <authorList>
            <consortium name="The Broad Institute Genomics Platform"/>
            <consortium name="The Broad Institute Genome Sequencing Center for Infectious Disease"/>
            <person name="Wu L."/>
            <person name="Ma J."/>
        </authorList>
    </citation>
    <scope>NUCLEOTIDE SEQUENCE [LARGE SCALE GENOMIC DNA]</scope>
    <source>
        <strain evidence="5">CCUG 54356</strain>
    </source>
</reference>
<proteinExistence type="predicted"/>
<gene>
    <name evidence="4" type="ORF">ACFQ2X_02530</name>
</gene>
<feature type="domain" description="Pilus assembly protein C-terminal" evidence="2">
    <location>
        <begin position="718"/>
        <end position="778"/>
    </location>
</feature>
<dbReference type="Pfam" id="PF16967">
    <property type="entry name" value="TcfC"/>
    <property type="match status" value="1"/>
</dbReference>
<dbReference type="EMBL" id="JBHTLR010000004">
    <property type="protein sequence ID" value="MFD1215463.1"/>
    <property type="molecule type" value="Genomic_DNA"/>
</dbReference>
<dbReference type="InterPro" id="IPR031917">
    <property type="entry name" value="Pilus_assem_C"/>
</dbReference>
<comment type="caution">
    <text evidence="4">The sequence shown here is derived from an EMBL/GenBank/DDBJ whole genome shotgun (WGS) entry which is preliminary data.</text>
</comment>
<dbReference type="InterPro" id="IPR032636">
    <property type="entry name" value="Pilus_assem_E-set-like_dom"/>
</dbReference>
<organism evidence="4 5">
    <name type="scientific">Microbulbifer celer</name>
    <dbReference type="NCBI Taxonomy" id="435905"/>
    <lineage>
        <taxon>Bacteria</taxon>
        <taxon>Pseudomonadati</taxon>
        <taxon>Pseudomonadota</taxon>
        <taxon>Gammaproteobacteria</taxon>
        <taxon>Cellvibrionales</taxon>
        <taxon>Microbulbiferaceae</taxon>
        <taxon>Microbulbifer</taxon>
    </lineage>
</organism>
<name>A0ABW3U3Q5_9GAMM</name>
<protein>
    <submittedName>
        <fullName evidence="4">TcfC E-set like domain-containing protein</fullName>
    </submittedName>
</protein>
<feature type="domain" description="Pilus assembly protein E-set like" evidence="3">
    <location>
        <begin position="262"/>
        <end position="314"/>
    </location>
</feature>
<evidence type="ECO:0000313" key="5">
    <source>
        <dbReference type="Proteomes" id="UP001597264"/>
    </source>
</evidence>
<evidence type="ECO:0000259" key="2">
    <source>
        <dbReference type="Pfam" id="PF15976"/>
    </source>
</evidence>
<accession>A0ABW3U3Q5</accession>
<keyword evidence="1" id="KW-0732">Signal</keyword>
<keyword evidence="5" id="KW-1185">Reference proteome</keyword>
<dbReference type="Pfam" id="PF15976">
    <property type="entry name" value="CooC_C"/>
    <property type="match status" value="1"/>
</dbReference>
<dbReference type="Proteomes" id="UP001597264">
    <property type="component" value="Unassembled WGS sequence"/>
</dbReference>